<evidence type="ECO:0000256" key="5">
    <source>
        <dbReference type="ARBA" id="ARBA00060024"/>
    </source>
</evidence>
<dbReference type="Pfam" id="PF02798">
    <property type="entry name" value="GST_N"/>
    <property type="match status" value="1"/>
</dbReference>
<dbReference type="SUPFAM" id="SSF52833">
    <property type="entry name" value="Thioredoxin-like"/>
    <property type="match status" value="1"/>
</dbReference>
<evidence type="ECO:0000259" key="7">
    <source>
        <dbReference type="PROSITE" id="PS50404"/>
    </source>
</evidence>
<dbReference type="InterPro" id="IPR040079">
    <property type="entry name" value="Glutathione_S-Trfase"/>
</dbReference>
<dbReference type="InterPro" id="IPR036249">
    <property type="entry name" value="Thioredoxin-like_sf"/>
</dbReference>
<dbReference type="OrthoDB" id="422574at2759"/>
<dbReference type="InterPro" id="IPR004046">
    <property type="entry name" value="GST_C"/>
</dbReference>
<dbReference type="PANTHER" id="PTHR44051:SF3">
    <property type="entry name" value="TRANSCRIPTIONAL REGULATOR URE2"/>
    <property type="match status" value="1"/>
</dbReference>
<accession>A0A384JRS6</accession>
<dbReference type="EC" id="2.5.1.18" evidence="2"/>
<protein>
    <recommendedName>
        <fullName evidence="2">glutathione transferase</fullName>
        <ecNumber evidence="2">2.5.1.18</ecNumber>
    </recommendedName>
</protein>
<dbReference type="CDD" id="cd03048">
    <property type="entry name" value="GST_N_Ure2p_like"/>
    <property type="match status" value="1"/>
</dbReference>
<dbReference type="PROSITE" id="PS50405">
    <property type="entry name" value="GST_CTER"/>
    <property type="match status" value="1"/>
</dbReference>
<dbReference type="PANTHER" id="PTHR44051">
    <property type="entry name" value="GLUTATHIONE S-TRANSFERASE-RELATED"/>
    <property type="match status" value="1"/>
</dbReference>
<dbReference type="InterPro" id="IPR010987">
    <property type="entry name" value="Glutathione-S-Trfase_C-like"/>
</dbReference>
<sequence length="217" mass="25465">MLPITLYSHPFGPNPWKVALILEELNIPYTTKFVDFSEVKKEPYIQLNPNGRLPSIEDPNTDITLWESGAIIEYLIEKYDVNHQLSYNTFAETYLAKQWLHFQASGQGPYYGQASWFTNLHPEKIQSVIDRYANEIRRVTGVLESVLKTREWLVGDKCTYADLCFIAWQRWAPRYGGEDIYKDYPHVEAWLERMKMRPAVKKIYADQDFAMTEAQKK</sequence>
<evidence type="ECO:0000256" key="1">
    <source>
        <dbReference type="ARBA" id="ARBA00007409"/>
    </source>
</evidence>
<keyword evidence="10" id="KW-1185">Reference proteome</keyword>
<organism evidence="9 10">
    <name type="scientific">Botryotinia fuckeliana (strain B05.10)</name>
    <name type="common">Noble rot fungus</name>
    <name type="synonym">Botrytis cinerea</name>
    <dbReference type="NCBI Taxonomy" id="332648"/>
    <lineage>
        <taxon>Eukaryota</taxon>
        <taxon>Fungi</taxon>
        <taxon>Dikarya</taxon>
        <taxon>Ascomycota</taxon>
        <taxon>Pezizomycotina</taxon>
        <taxon>Leotiomycetes</taxon>
        <taxon>Helotiales</taxon>
        <taxon>Sclerotiniaceae</taxon>
        <taxon>Botrytis</taxon>
    </lineage>
</organism>
<dbReference type="Proteomes" id="UP000001798">
    <property type="component" value="Chromosome 9"/>
</dbReference>
<dbReference type="GO" id="GO:0005737">
    <property type="term" value="C:cytoplasm"/>
    <property type="evidence" value="ECO:0007669"/>
    <property type="project" value="UniProtKB-ARBA"/>
</dbReference>
<name>A0A384JRS6_BOTFB</name>
<dbReference type="InterPro" id="IPR036282">
    <property type="entry name" value="Glutathione-S-Trfase_C_sf"/>
</dbReference>
<reference evidence="9 10" key="3">
    <citation type="journal article" date="2017" name="Mol. Plant Pathol.">
        <title>A gapless genome sequence of the fungus Botrytis cinerea.</title>
        <authorList>
            <person name="Van Kan J.A."/>
            <person name="Stassen J.H."/>
            <person name="Mosbach A."/>
            <person name="Van Der Lee T.A."/>
            <person name="Faino L."/>
            <person name="Farmer A.D."/>
            <person name="Papasotiriou D.G."/>
            <person name="Zhou S."/>
            <person name="Seidl M.F."/>
            <person name="Cottam E."/>
            <person name="Edel D."/>
            <person name="Hahn M."/>
            <person name="Schwartz D.C."/>
            <person name="Dietrich R.A."/>
            <person name="Widdison S."/>
            <person name="Scalliet G."/>
        </authorList>
    </citation>
    <scope>NUCLEOTIDE SEQUENCE [LARGE SCALE GENOMIC DNA]</scope>
    <source>
        <strain evidence="9 10">B05.10</strain>
    </source>
</reference>
<evidence type="ECO:0000256" key="6">
    <source>
        <dbReference type="RuleBase" id="RU003494"/>
    </source>
</evidence>
<dbReference type="CDD" id="cd10293">
    <property type="entry name" value="GST_C_Ure2p"/>
    <property type="match status" value="1"/>
</dbReference>
<comment type="catalytic activity">
    <reaction evidence="4">
        <text>RX + glutathione = an S-substituted glutathione + a halide anion + H(+)</text>
        <dbReference type="Rhea" id="RHEA:16437"/>
        <dbReference type="ChEBI" id="CHEBI:15378"/>
        <dbReference type="ChEBI" id="CHEBI:16042"/>
        <dbReference type="ChEBI" id="CHEBI:17792"/>
        <dbReference type="ChEBI" id="CHEBI:57925"/>
        <dbReference type="ChEBI" id="CHEBI:90779"/>
        <dbReference type="EC" id="2.5.1.18"/>
    </reaction>
</comment>
<comment type="similarity">
    <text evidence="1 6">Belongs to the GST superfamily.</text>
</comment>
<dbReference type="PROSITE" id="PS50404">
    <property type="entry name" value="GST_NTER"/>
    <property type="match status" value="1"/>
</dbReference>
<evidence type="ECO:0000259" key="8">
    <source>
        <dbReference type="PROSITE" id="PS50405"/>
    </source>
</evidence>
<dbReference type="KEGG" id="bfu:BCIN_09g00820"/>
<reference evidence="9 10" key="1">
    <citation type="journal article" date="2011" name="PLoS Genet.">
        <title>Genomic analysis of the necrotrophic fungal pathogens Sclerotinia sclerotiorum and Botrytis cinerea.</title>
        <authorList>
            <person name="Amselem J."/>
            <person name="Cuomo C.A."/>
            <person name="van Kan J.A."/>
            <person name="Viaud M."/>
            <person name="Benito E.P."/>
            <person name="Couloux A."/>
            <person name="Coutinho P.M."/>
            <person name="de Vries R.P."/>
            <person name="Dyer P.S."/>
            <person name="Fillinger S."/>
            <person name="Fournier E."/>
            <person name="Gout L."/>
            <person name="Hahn M."/>
            <person name="Kohn L."/>
            <person name="Lapalu N."/>
            <person name="Plummer K.M."/>
            <person name="Pradier J.M."/>
            <person name="Quevillon E."/>
            <person name="Sharon A."/>
            <person name="Simon A."/>
            <person name="ten Have A."/>
            <person name="Tudzynski B."/>
            <person name="Tudzynski P."/>
            <person name="Wincker P."/>
            <person name="Andrew M."/>
            <person name="Anthouard V."/>
            <person name="Beever R.E."/>
            <person name="Beffa R."/>
            <person name="Benoit I."/>
            <person name="Bouzid O."/>
            <person name="Brault B."/>
            <person name="Chen Z."/>
            <person name="Choquer M."/>
            <person name="Collemare J."/>
            <person name="Cotton P."/>
            <person name="Danchin E.G."/>
            <person name="Da Silva C."/>
            <person name="Gautier A."/>
            <person name="Giraud C."/>
            <person name="Giraud T."/>
            <person name="Gonzalez C."/>
            <person name="Grossetete S."/>
            <person name="Guldener U."/>
            <person name="Henrissat B."/>
            <person name="Howlett B.J."/>
            <person name="Kodira C."/>
            <person name="Kretschmer M."/>
            <person name="Lappartient A."/>
            <person name="Leroch M."/>
            <person name="Levis C."/>
            <person name="Mauceli E."/>
            <person name="Neuveglise C."/>
            <person name="Oeser B."/>
            <person name="Pearson M."/>
            <person name="Poulain J."/>
            <person name="Poussereau N."/>
            <person name="Quesneville H."/>
            <person name="Rascle C."/>
            <person name="Schumacher J."/>
            <person name="Segurens B."/>
            <person name="Sexton A."/>
            <person name="Silva E."/>
            <person name="Sirven C."/>
            <person name="Soanes D.M."/>
            <person name="Talbot N.J."/>
            <person name="Templeton M."/>
            <person name="Yandava C."/>
            <person name="Yarden O."/>
            <person name="Zeng Q."/>
            <person name="Rollins J.A."/>
            <person name="Lebrun M.H."/>
            <person name="Dickman M."/>
        </authorList>
    </citation>
    <scope>NUCLEOTIDE SEQUENCE [LARGE SCALE GENOMIC DNA]</scope>
    <source>
        <strain evidence="9 10">B05.10</strain>
    </source>
</reference>
<dbReference type="AlphaFoldDB" id="A0A384JRS6"/>
<dbReference type="SFLD" id="SFLDS00019">
    <property type="entry name" value="Glutathione_Transferase_(cytos"/>
    <property type="match status" value="1"/>
</dbReference>
<evidence type="ECO:0000313" key="10">
    <source>
        <dbReference type="Proteomes" id="UP000001798"/>
    </source>
</evidence>
<feature type="domain" description="GST C-terminal" evidence="8">
    <location>
        <begin position="89"/>
        <end position="217"/>
    </location>
</feature>
<dbReference type="GeneID" id="36394461"/>
<comment type="function">
    <text evidence="5">Involved in the oxidative stress response and detoxification.</text>
</comment>
<dbReference type="RefSeq" id="XP_024550674.1">
    <property type="nucleotide sequence ID" value="XM_024694881.1"/>
</dbReference>
<dbReference type="SUPFAM" id="SSF47616">
    <property type="entry name" value="GST C-terminal domain-like"/>
    <property type="match status" value="1"/>
</dbReference>
<dbReference type="SFLD" id="SFLDG00358">
    <property type="entry name" value="Main_(cytGST)"/>
    <property type="match status" value="1"/>
</dbReference>
<dbReference type="InterPro" id="IPR004045">
    <property type="entry name" value="Glutathione_S-Trfase_N"/>
</dbReference>
<reference evidence="9 10" key="2">
    <citation type="journal article" date="2012" name="Eukaryot. Cell">
        <title>Genome update of Botrytis cinerea strains B05.10 and T4.</title>
        <authorList>
            <person name="Staats M."/>
            <person name="van Kan J.A."/>
        </authorList>
    </citation>
    <scope>NUCLEOTIDE SEQUENCE [LARGE SCALE GENOMIC DNA]</scope>
    <source>
        <strain evidence="9 10">B05.10</strain>
    </source>
</reference>
<dbReference type="GO" id="GO:0004364">
    <property type="term" value="F:glutathione transferase activity"/>
    <property type="evidence" value="ECO:0007669"/>
    <property type="project" value="UniProtKB-EC"/>
</dbReference>
<dbReference type="EMBL" id="CP009813">
    <property type="protein sequence ID" value="ATZ53202.1"/>
    <property type="molecule type" value="Genomic_DNA"/>
</dbReference>
<dbReference type="SFLD" id="SFLDG01151">
    <property type="entry name" value="Main.2:_Nu-like"/>
    <property type="match status" value="1"/>
</dbReference>
<dbReference type="FunFam" id="1.20.1050.130:FF:000016">
    <property type="entry name" value="Glutathione S-transferase 1"/>
    <property type="match status" value="1"/>
</dbReference>
<evidence type="ECO:0000256" key="3">
    <source>
        <dbReference type="ARBA" id="ARBA00022679"/>
    </source>
</evidence>
<dbReference type="GO" id="GO:0005634">
    <property type="term" value="C:nucleus"/>
    <property type="evidence" value="ECO:0007669"/>
    <property type="project" value="UniProtKB-ARBA"/>
</dbReference>
<dbReference type="Gene3D" id="1.20.1050.130">
    <property type="match status" value="1"/>
</dbReference>
<dbReference type="VEuPathDB" id="FungiDB:Bcin09g00820"/>
<keyword evidence="3" id="KW-0808">Transferase</keyword>
<feature type="domain" description="GST N-terminal" evidence="7">
    <location>
        <begin position="2"/>
        <end position="83"/>
    </location>
</feature>
<proteinExistence type="inferred from homology"/>
<evidence type="ECO:0000313" key="9">
    <source>
        <dbReference type="EMBL" id="ATZ53202.1"/>
    </source>
</evidence>
<evidence type="ECO:0000256" key="4">
    <source>
        <dbReference type="ARBA" id="ARBA00047960"/>
    </source>
</evidence>
<gene>
    <name evidence="9" type="primary">Bcgst6</name>
    <name evidence="9" type="ORF">BCIN_09g00820</name>
</gene>
<dbReference type="Pfam" id="PF00043">
    <property type="entry name" value="GST_C"/>
    <property type="match status" value="1"/>
</dbReference>
<evidence type="ECO:0000256" key="2">
    <source>
        <dbReference type="ARBA" id="ARBA00012452"/>
    </source>
</evidence>